<keyword evidence="3" id="KW-0904">Protein phosphatase</keyword>
<dbReference type="IntAct" id="A0A1D6P550">
    <property type="interactions" value="4"/>
</dbReference>
<dbReference type="SMART" id="SM00332">
    <property type="entry name" value="PP2Cc"/>
    <property type="match status" value="1"/>
</dbReference>
<dbReference type="PaxDb" id="4577-GRMZM2G398615_P01"/>
<evidence type="ECO:0000256" key="3">
    <source>
        <dbReference type="ARBA" id="ARBA00022912"/>
    </source>
</evidence>
<comment type="catalytic activity">
    <reaction evidence="5">
        <text>O-phospho-L-threonyl-[protein] + H2O = L-threonyl-[protein] + phosphate</text>
        <dbReference type="Rhea" id="RHEA:47004"/>
        <dbReference type="Rhea" id="RHEA-COMP:11060"/>
        <dbReference type="Rhea" id="RHEA-COMP:11605"/>
        <dbReference type="ChEBI" id="CHEBI:15377"/>
        <dbReference type="ChEBI" id="CHEBI:30013"/>
        <dbReference type="ChEBI" id="CHEBI:43474"/>
        <dbReference type="ChEBI" id="CHEBI:61977"/>
        <dbReference type="EC" id="3.1.3.16"/>
    </reaction>
</comment>
<dbReference type="PANTHER" id="PTHR13832">
    <property type="entry name" value="PROTEIN PHOSPHATASE 2C"/>
    <property type="match status" value="1"/>
</dbReference>
<dbReference type="EMBL" id="CM000785">
    <property type="protein sequence ID" value="AQL05078.1"/>
    <property type="molecule type" value="Genomic_DNA"/>
</dbReference>
<comment type="catalytic activity">
    <reaction evidence="4">
        <text>O-phospho-L-seryl-[protein] + H2O = L-seryl-[protein] + phosphate</text>
        <dbReference type="Rhea" id="RHEA:20629"/>
        <dbReference type="Rhea" id="RHEA-COMP:9863"/>
        <dbReference type="Rhea" id="RHEA-COMP:11604"/>
        <dbReference type="ChEBI" id="CHEBI:15377"/>
        <dbReference type="ChEBI" id="CHEBI:29999"/>
        <dbReference type="ChEBI" id="CHEBI:43474"/>
        <dbReference type="ChEBI" id="CHEBI:83421"/>
        <dbReference type="EC" id="3.1.3.16"/>
    </reaction>
</comment>
<sequence>MVIYLSTPKTDKVSEDGENDKLKFGLSSMQGWRATMEDAHSALLDLDNDTASFGVFDGHGGKVVAKFCAKYLHIEVLHTEAYAAGDLGAAVHRAYLRMDEMMRGQRGWQELQALGDKINQFTGITEGLIWSPKASDSNDRHDDWAFEEVLVELAWFHNSILIFLCLGEHAICLLFINLAVIGFHSESVTGLSLIRNFFYQGPHSDFTGPNCGSTACVALVRNRQLVVANAGDSRCVISRNGQAYNLSRDHKPELEAERERIQSAGGYIKMGHVNGSLNLSRAIGDMELKQNKFLSPDKQILTANPDINIVELCDDDEFIVLACDGIWDCMSSQQLVDFIREHINTEESLSAVCEGVLDRCLAPSTMGGEGCDNMTMILVQFKKPFAQVKDASDAEQLTGDAGCSETQ</sequence>
<dbReference type="AlphaFoldDB" id="A0A1D6P550"/>
<dbReference type="InterPro" id="IPR015655">
    <property type="entry name" value="PP2C"/>
</dbReference>
<dbReference type="PANTHER" id="PTHR13832:SF385">
    <property type="entry name" value="PROTEIN PHOSPHATASE 2C 58-RELATED"/>
    <property type="match status" value="1"/>
</dbReference>
<evidence type="ECO:0000256" key="5">
    <source>
        <dbReference type="ARBA" id="ARBA00048336"/>
    </source>
</evidence>
<dbReference type="InterPro" id="IPR036457">
    <property type="entry name" value="PPM-type-like_dom_sf"/>
</dbReference>
<name>A0A1D6P550_MAIZE</name>
<proteinExistence type="predicted"/>
<dbReference type="PROSITE" id="PS51746">
    <property type="entry name" value="PPM_2"/>
    <property type="match status" value="1"/>
</dbReference>
<evidence type="ECO:0000256" key="2">
    <source>
        <dbReference type="ARBA" id="ARBA00022801"/>
    </source>
</evidence>
<dbReference type="eggNOG" id="KOG0698">
    <property type="taxonomic scope" value="Eukaryota"/>
</dbReference>
<dbReference type="CDD" id="cd00143">
    <property type="entry name" value="PP2Cc"/>
    <property type="match status" value="1"/>
</dbReference>
<dbReference type="EC" id="3.1.3.16" evidence="1"/>
<dbReference type="Pfam" id="PF00481">
    <property type="entry name" value="PP2C"/>
    <property type="match status" value="2"/>
</dbReference>
<dbReference type="SMR" id="A0A1D6P550"/>
<evidence type="ECO:0000256" key="4">
    <source>
        <dbReference type="ARBA" id="ARBA00047761"/>
    </source>
</evidence>
<accession>A0A1D6P550</accession>
<dbReference type="GO" id="GO:0004722">
    <property type="term" value="F:protein serine/threonine phosphatase activity"/>
    <property type="evidence" value="ECO:0007669"/>
    <property type="project" value="UniProtKB-EC"/>
</dbReference>
<organism evidence="6">
    <name type="scientific">Zea mays</name>
    <name type="common">Maize</name>
    <dbReference type="NCBI Taxonomy" id="4577"/>
    <lineage>
        <taxon>Eukaryota</taxon>
        <taxon>Viridiplantae</taxon>
        <taxon>Streptophyta</taxon>
        <taxon>Embryophyta</taxon>
        <taxon>Tracheophyta</taxon>
        <taxon>Spermatophyta</taxon>
        <taxon>Magnoliopsida</taxon>
        <taxon>Liliopsida</taxon>
        <taxon>Poales</taxon>
        <taxon>Poaceae</taxon>
        <taxon>PACMAD clade</taxon>
        <taxon>Panicoideae</taxon>
        <taxon>Andropogonodae</taxon>
        <taxon>Andropogoneae</taxon>
        <taxon>Tripsacinae</taxon>
        <taxon>Zea</taxon>
    </lineage>
</organism>
<evidence type="ECO:0000313" key="6">
    <source>
        <dbReference type="EMBL" id="AQL05078.1"/>
    </source>
</evidence>
<reference evidence="6" key="1">
    <citation type="submission" date="2015-12" db="EMBL/GenBank/DDBJ databases">
        <title>Update maize B73 reference genome by single molecule sequencing technologies.</title>
        <authorList>
            <consortium name="Maize Genome Sequencing Project"/>
            <person name="Ware D."/>
        </authorList>
    </citation>
    <scope>NUCLEOTIDE SEQUENCE</scope>
    <source>
        <tissue evidence="6">Seedling</tissue>
    </source>
</reference>
<evidence type="ECO:0000256" key="1">
    <source>
        <dbReference type="ARBA" id="ARBA00013081"/>
    </source>
</evidence>
<dbReference type="InterPro" id="IPR001932">
    <property type="entry name" value="PPM-type_phosphatase-like_dom"/>
</dbReference>
<dbReference type="Gene3D" id="3.60.40.10">
    <property type="entry name" value="PPM-type phosphatase domain"/>
    <property type="match status" value="1"/>
</dbReference>
<keyword evidence="2" id="KW-0378">Hydrolase</keyword>
<dbReference type="InParanoid" id="A0A1D6P550"/>
<gene>
    <name evidence="6" type="ORF">ZEAMMB73_Zm00001d046831</name>
</gene>
<dbReference type="SUPFAM" id="SSF81606">
    <property type="entry name" value="PP2C-like"/>
    <property type="match status" value="1"/>
</dbReference>
<dbReference type="ExpressionAtlas" id="A0A1D6P550">
    <property type="expression patterns" value="baseline and differential"/>
</dbReference>
<protein>
    <recommendedName>
        <fullName evidence="1">protein-serine/threonine phosphatase</fullName>
        <ecNumber evidence="1">3.1.3.16</ecNumber>
    </recommendedName>
</protein>